<keyword evidence="3 5" id="KW-0863">Zinc-finger</keyword>
<feature type="domain" description="AN1-type" evidence="7">
    <location>
        <begin position="9"/>
        <end position="57"/>
    </location>
</feature>
<dbReference type="GO" id="GO:0005737">
    <property type="term" value="C:cytoplasm"/>
    <property type="evidence" value="ECO:0007669"/>
    <property type="project" value="TreeGrafter"/>
</dbReference>
<feature type="region of interest" description="Disordered" evidence="6">
    <location>
        <begin position="168"/>
        <end position="188"/>
    </location>
</feature>
<name>A0A8F8T0M9_9CARY</name>
<dbReference type="SUPFAM" id="SSF118310">
    <property type="entry name" value="AN1-like Zinc finger"/>
    <property type="match status" value="2"/>
</dbReference>
<dbReference type="PANTHER" id="PTHR14677">
    <property type="entry name" value="ARSENITE INDUCUBLE RNA ASSOCIATED PROTEIN AIP-1-RELATED"/>
    <property type="match status" value="1"/>
</dbReference>
<dbReference type="Pfam" id="PF01428">
    <property type="entry name" value="zf-AN1"/>
    <property type="match status" value="2"/>
</dbReference>
<evidence type="ECO:0000256" key="1">
    <source>
        <dbReference type="ARBA" id="ARBA00003732"/>
    </source>
</evidence>
<dbReference type="Gene3D" id="4.10.1110.10">
    <property type="entry name" value="AN1-like Zinc finger"/>
    <property type="match status" value="2"/>
</dbReference>
<evidence type="ECO:0000259" key="7">
    <source>
        <dbReference type="PROSITE" id="PS51039"/>
    </source>
</evidence>
<keyword evidence="4" id="KW-0862">Zinc</keyword>
<dbReference type="SMART" id="SM00154">
    <property type="entry name" value="ZnF_AN1"/>
    <property type="match status" value="2"/>
</dbReference>
<protein>
    <submittedName>
        <fullName evidence="8">SAP6</fullName>
    </submittedName>
</protein>
<feature type="compositionally biased region" description="Basic and acidic residues" evidence="6">
    <location>
        <begin position="75"/>
        <end position="93"/>
    </location>
</feature>
<dbReference type="PROSITE" id="PS51039">
    <property type="entry name" value="ZF_AN1"/>
    <property type="match status" value="2"/>
</dbReference>
<dbReference type="EMBL" id="MW380931">
    <property type="protein sequence ID" value="QYC07282.1"/>
    <property type="molecule type" value="mRNA"/>
</dbReference>
<dbReference type="GO" id="GO:0008270">
    <property type="term" value="F:zinc ion binding"/>
    <property type="evidence" value="ECO:0007669"/>
    <property type="project" value="UniProtKB-KW"/>
</dbReference>
<reference evidence="8" key="1">
    <citation type="journal article" date="2021" name="Plant Physiol. Biochem.">
        <title>Comprehensive analysis of the stress associated protein (SAP) gene family in Tamarix hispida and the function of ThSAP6 in salt tolerance.</title>
        <authorList>
            <person name="Zhao X."/>
            <person name="Wang R."/>
            <person name="Zhang Y."/>
            <person name="Li Y."/>
            <person name="Yue Y."/>
            <person name="Zhou T."/>
            <person name="Wang C."/>
        </authorList>
    </citation>
    <scope>NUCLEOTIDE SEQUENCE</scope>
</reference>
<dbReference type="AlphaFoldDB" id="A0A8F8T0M9"/>
<sequence>MGGGTLIFPDLGKHCQHPGCNQLDFLPFECDGCQKVFCLEHRSYELHECPNDRKSRKVVVCDKCSASIETTGRDGEDKAALEKHERSNDCDPSKKKKPRCPVKRCKESLTFSNSATCKSCNIKVCLKHRFPADHVCEKLSSSTAVPAKGASNNSKFLAALAARSGKECAKNGRGSVSPPSTPHSVKAC</sequence>
<evidence type="ECO:0000256" key="6">
    <source>
        <dbReference type="SAM" id="MobiDB-lite"/>
    </source>
</evidence>
<dbReference type="PANTHER" id="PTHR14677:SF20">
    <property type="entry name" value="ZINC FINGER AN1-TYPE CONTAINING 2A-RELATED"/>
    <property type="match status" value="1"/>
</dbReference>
<dbReference type="InterPro" id="IPR035896">
    <property type="entry name" value="AN1-like_Znf"/>
</dbReference>
<keyword evidence="2" id="KW-0479">Metal-binding</keyword>
<evidence type="ECO:0000256" key="3">
    <source>
        <dbReference type="ARBA" id="ARBA00022771"/>
    </source>
</evidence>
<organism evidence="8">
    <name type="scientific">Tamarix hispida</name>
    <dbReference type="NCBI Taxonomy" id="189793"/>
    <lineage>
        <taxon>Eukaryota</taxon>
        <taxon>Viridiplantae</taxon>
        <taxon>Streptophyta</taxon>
        <taxon>Embryophyta</taxon>
        <taxon>Tracheophyta</taxon>
        <taxon>Spermatophyta</taxon>
        <taxon>Magnoliopsida</taxon>
        <taxon>eudicotyledons</taxon>
        <taxon>Gunneridae</taxon>
        <taxon>Pentapetalae</taxon>
        <taxon>Caryophyllales</taxon>
        <taxon>Tamaricaceae</taxon>
        <taxon>Tamarix</taxon>
    </lineage>
</organism>
<comment type="function">
    <text evidence="1">May be involved in environmental stress response.</text>
</comment>
<dbReference type="InterPro" id="IPR000058">
    <property type="entry name" value="Znf_AN1"/>
</dbReference>
<accession>A0A8F8T0M9</accession>
<proteinExistence type="evidence at transcript level"/>
<evidence type="ECO:0000256" key="4">
    <source>
        <dbReference type="ARBA" id="ARBA00022833"/>
    </source>
</evidence>
<evidence type="ECO:0000256" key="2">
    <source>
        <dbReference type="ARBA" id="ARBA00022723"/>
    </source>
</evidence>
<evidence type="ECO:0000256" key="5">
    <source>
        <dbReference type="PROSITE-ProRule" id="PRU00449"/>
    </source>
</evidence>
<evidence type="ECO:0000313" key="8">
    <source>
        <dbReference type="EMBL" id="QYC07282.1"/>
    </source>
</evidence>
<feature type="region of interest" description="Disordered" evidence="6">
    <location>
        <begin position="75"/>
        <end position="99"/>
    </location>
</feature>
<feature type="domain" description="AN1-type" evidence="7">
    <location>
        <begin position="94"/>
        <end position="144"/>
    </location>
</feature>